<evidence type="ECO:0000313" key="5">
    <source>
        <dbReference type="EMBL" id="GLB67256.1"/>
    </source>
</evidence>
<gene>
    <name evidence="5" type="ORF">AHIS1636_16950</name>
</gene>
<keyword evidence="3" id="KW-0732">Signal</keyword>
<feature type="region of interest" description="Disordered" evidence="1">
    <location>
        <begin position="596"/>
        <end position="623"/>
    </location>
</feature>
<feature type="signal peptide" evidence="3">
    <location>
        <begin position="1"/>
        <end position="34"/>
    </location>
</feature>
<organism evidence="5 6">
    <name type="scientific">Arthrobacter mangrovi</name>
    <dbReference type="NCBI Taxonomy" id="2966350"/>
    <lineage>
        <taxon>Bacteria</taxon>
        <taxon>Bacillati</taxon>
        <taxon>Actinomycetota</taxon>
        <taxon>Actinomycetes</taxon>
        <taxon>Micrococcales</taxon>
        <taxon>Micrococcaceae</taxon>
        <taxon>Arthrobacter</taxon>
    </lineage>
</organism>
<dbReference type="EMBL" id="BRVS01000006">
    <property type="protein sequence ID" value="GLB67256.1"/>
    <property type="molecule type" value="Genomic_DNA"/>
</dbReference>
<dbReference type="Pfam" id="PF13519">
    <property type="entry name" value="VWA_2"/>
    <property type="match status" value="1"/>
</dbReference>
<dbReference type="SMART" id="SM00327">
    <property type="entry name" value="VWA"/>
    <property type="match status" value="1"/>
</dbReference>
<keyword evidence="2" id="KW-1133">Transmembrane helix</keyword>
<keyword evidence="2" id="KW-0812">Transmembrane</keyword>
<dbReference type="InterPro" id="IPR051266">
    <property type="entry name" value="CLCR"/>
</dbReference>
<dbReference type="PROSITE" id="PS50234">
    <property type="entry name" value="VWFA"/>
    <property type="match status" value="1"/>
</dbReference>
<dbReference type="PANTHER" id="PTHR10579:SF43">
    <property type="entry name" value="ZINC FINGER (C3HC4-TYPE RING FINGER) FAMILY PROTEIN"/>
    <property type="match status" value="1"/>
</dbReference>
<feature type="chain" id="PRO_5045630629" description="VWFA domain-containing protein" evidence="3">
    <location>
        <begin position="35"/>
        <end position="671"/>
    </location>
</feature>
<dbReference type="RefSeq" id="WP_264795394.1">
    <property type="nucleotide sequence ID" value="NZ_BRVS01000006.1"/>
</dbReference>
<accession>A0ABQ5MTE2</accession>
<comment type="caution">
    <text evidence="5">The sequence shown here is derived from an EMBL/GenBank/DDBJ whole genome shotgun (WGS) entry which is preliminary data.</text>
</comment>
<evidence type="ECO:0000256" key="1">
    <source>
        <dbReference type="SAM" id="MobiDB-lite"/>
    </source>
</evidence>
<evidence type="ECO:0000313" key="6">
    <source>
        <dbReference type="Proteomes" id="UP001209654"/>
    </source>
</evidence>
<keyword evidence="2" id="KW-0472">Membrane</keyword>
<name>A0ABQ5MTE2_9MICC</name>
<feature type="transmembrane region" description="Helical" evidence="2">
    <location>
        <begin position="641"/>
        <end position="661"/>
    </location>
</feature>
<dbReference type="InterPro" id="IPR036465">
    <property type="entry name" value="vWFA_dom_sf"/>
</dbReference>
<protein>
    <recommendedName>
        <fullName evidence="4">VWFA domain-containing protein</fullName>
    </recommendedName>
</protein>
<evidence type="ECO:0000259" key="4">
    <source>
        <dbReference type="PROSITE" id="PS50234"/>
    </source>
</evidence>
<evidence type="ECO:0000256" key="2">
    <source>
        <dbReference type="SAM" id="Phobius"/>
    </source>
</evidence>
<reference evidence="5 6" key="1">
    <citation type="journal article" date="2023" name="Int. J. Syst. Evol. Microbiol.">
        <title>Arthrobacter mangrovi sp. nov., an actinobacterium isolated from the rhizosphere of a mangrove.</title>
        <authorList>
            <person name="Hamada M."/>
            <person name="Saitou S."/>
            <person name="Enomoto N."/>
            <person name="Nanri K."/>
            <person name="Hidaka K."/>
            <person name="Miura T."/>
            <person name="Tamura T."/>
        </authorList>
    </citation>
    <scope>NUCLEOTIDE SEQUENCE [LARGE SCALE GENOMIC DNA]</scope>
    <source>
        <strain evidence="5 6">NBRC 112813</strain>
    </source>
</reference>
<feature type="compositionally biased region" description="Low complexity" evidence="1">
    <location>
        <begin position="603"/>
        <end position="623"/>
    </location>
</feature>
<proteinExistence type="predicted"/>
<dbReference type="Gene3D" id="3.40.50.410">
    <property type="entry name" value="von Willebrand factor, type A domain"/>
    <property type="match status" value="1"/>
</dbReference>
<feature type="domain" description="VWFA" evidence="4">
    <location>
        <begin position="57"/>
        <end position="245"/>
    </location>
</feature>
<sequence>MTARPPLQPRFLRAAAAALLATVALVPVPGLAPAAVAAEESAPGLAPAAVAAEESAPVMVVLDASGSMLNDDAPGLRIDAAKAAVKDLIDDVPDSARMGLMVYGTGTDSSPGAKKAGCSDIKTLAPVGPVDKDKLTAAVDDIKAAGYTPVGASLRAADKALAGEEGPRSIILVSDGIDTCAPPAACDVAKELSEGGAQLTVHSIGFKVDAAARAELECIADTTGGTYADAQDADALSEELIVRTTRAIGVYEAEGTPIMGGSSPADAPALPAGQYLDELEAGSKKNSSGESGSARYYKVELGPGERAHAAATLLLPRRGEAAAPGTAYVTAAFVDGEGESCLVSDTEYASSNQSFLMPPTAALSTPPMGEDSSDRCFGTDAGEVFLEVKRSGSWAWKQGLPVEVLLVTEPAGDGSGLPAAHEAPLPAAAPEFGGEAVPVAGAASYNTAAELESGVYSDSLLGGETKFYKVPVDYGQRLSFAAKVTADGGSEGSIGRSLRFALYSPVRQETELASDNDKFILGHSLVYTFIDVGDSLDASMAAPVRFNNRSSGDSGIEQIAYPGSYYLAASLEDGSTSDAGTELSFDLAVDVSGEPEDGPELVAGGAATAPSADPSAAPSAGPSAAAGAAEAASQVTGRTPLLWGLGAVGLLAVAGVVFAVVRRGSKHRKVD</sequence>
<dbReference type="InterPro" id="IPR002035">
    <property type="entry name" value="VWF_A"/>
</dbReference>
<keyword evidence="6" id="KW-1185">Reference proteome</keyword>
<dbReference type="Proteomes" id="UP001209654">
    <property type="component" value="Unassembled WGS sequence"/>
</dbReference>
<evidence type="ECO:0000256" key="3">
    <source>
        <dbReference type="SAM" id="SignalP"/>
    </source>
</evidence>
<dbReference type="PANTHER" id="PTHR10579">
    <property type="entry name" value="CALCIUM-ACTIVATED CHLORIDE CHANNEL REGULATOR"/>
    <property type="match status" value="1"/>
</dbReference>
<dbReference type="SUPFAM" id="SSF53300">
    <property type="entry name" value="vWA-like"/>
    <property type="match status" value="1"/>
</dbReference>